<keyword evidence="3" id="KW-1185">Reference proteome</keyword>
<evidence type="ECO:0000313" key="3">
    <source>
        <dbReference type="Proteomes" id="UP000193467"/>
    </source>
</evidence>
<dbReference type="SUPFAM" id="SSF57184">
    <property type="entry name" value="Growth factor receptor domain"/>
    <property type="match status" value="2"/>
</dbReference>
<dbReference type="AlphaFoldDB" id="A0A1Y2G0A5"/>
<proteinExistence type="predicted"/>
<feature type="chain" id="PRO_5013073359" description="Insulin-like growth factor binding protein" evidence="1">
    <location>
        <begin position="19"/>
        <end position="370"/>
    </location>
</feature>
<evidence type="ECO:0000313" key="2">
    <source>
        <dbReference type="EMBL" id="ORY89083.1"/>
    </source>
</evidence>
<evidence type="ECO:0008006" key="4">
    <source>
        <dbReference type="Google" id="ProtNLM"/>
    </source>
</evidence>
<dbReference type="Proteomes" id="UP000193467">
    <property type="component" value="Unassembled WGS sequence"/>
</dbReference>
<dbReference type="STRING" id="106004.A0A1Y2G0A5"/>
<gene>
    <name evidence="2" type="ORF">BCR35DRAFT_350580</name>
</gene>
<organism evidence="2 3">
    <name type="scientific">Leucosporidium creatinivorum</name>
    <dbReference type="NCBI Taxonomy" id="106004"/>
    <lineage>
        <taxon>Eukaryota</taxon>
        <taxon>Fungi</taxon>
        <taxon>Dikarya</taxon>
        <taxon>Basidiomycota</taxon>
        <taxon>Pucciniomycotina</taxon>
        <taxon>Microbotryomycetes</taxon>
        <taxon>Leucosporidiales</taxon>
        <taxon>Leucosporidium</taxon>
    </lineage>
</organism>
<sequence>MLLKTICAALLLTSAAQAVAIEREGGVELERRAGCPRGKYMDSKGACLACSTVDKDASACSLKAGATKVEVLACKTKFLSPSKSCTSTCPRGYAGADHKCTPCSSLFPNSLLCTATAATSCPYPYYVSQITGKCAPACEEGYFGPIGPGGAPRACQKCSSKYPNSLTCNFYTPMTCKDGFDVYSGACVPSCPATLYHGDDGNCAPCPQSNALTCNAWEALSCEPGFQLYGSHCIKTSTFSNGPYSLMKHTVIGGQIYPEDQTRGYDLSDCAALCTQVAAPFLTWINAAPEELASCWCADQTDITNMWVGDWAPGTLSVTYSMSKELTCAEVAAAVPDNTFATDNCVDVTFTDGVCARISDGGECYAPLDL</sequence>
<dbReference type="InterPro" id="IPR009030">
    <property type="entry name" value="Growth_fac_rcpt_cys_sf"/>
</dbReference>
<dbReference type="InParanoid" id="A0A1Y2G0A5"/>
<evidence type="ECO:0000256" key="1">
    <source>
        <dbReference type="SAM" id="SignalP"/>
    </source>
</evidence>
<reference evidence="2 3" key="1">
    <citation type="submission" date="2016-07" db="EMBL/GenBank/DDBJ databases">
        <title>Pervasive Adenine N6-methylation of Active Genes in Fungi.</title>
        <authorList>
            <consortium name="DOE Joint Genome Institute"/>
            <person name="Mondo S.J."/>
            <person name="Dannebaum R.O."/>
            <person name="Kuo R.C."/>
            <person name="Labutti K."/>
            <person name="Haridas S."/>
            <person name="Kuo A."/>
            <person name="Salamov A."/>
            <person name="Ahrendt S.R."/>
            <person name="Lipzen A."/>
            <person name="Sullivan W."/>
            <person name="Andreopoulos W.B."/>
            <person name="Clum A."/>
            <person name="Lindquist E."/>
            <person name="Daum C."/>
            <person name="Ramamoorthy G.K."/>
            <person name="Gryganskyi A."/>
            <person name="Culley D."/>
            <person name="Magnuson J.K."/>
            <person name="James T.Y."/>
            <person name="O'Malley M.A."/>
            <person name="Stajich J.E."/>
            <person name="Spatafora J.W."/>
            <person name="Visel A."/>
            <person name="Grigoriev I.V."/>
        </authorList>
    </citation>
    <scope>NUCLEOTIDE SEQUENCE [LARGE SCALE GENOMIC DNA]</scope>
    <source>
        <strain evidence="2 3">62-1032</strain>
    </source>
</reference>
<protein>
    <recommendedName>
        <fullName evidence="4">Insulin-like growth factor binding protein</fullName>
    </recommendedName>
</protein>
<keyword evidence="1" id="KW-0732">Signal</keyword>
<dbReference type="Gene3D" id="2.10.220.10">
    <property type="entry name" value="Hormone Receptor, Insulin-like Growth Factor Receptor 1, Chain A, domain 2"/>
    <property type="match status" value="2"/>
</dbReference>
<name>A0A1Y2G0A5_9BASI</name>
<accession>A0A1Y2G0A5</accession>
<dbReference type="EMBL" id="MCGR01000007">
    <property type="protein sequence ID" value="ORY89083.1"/>
    <property type="molecule type" value="Genomic_DNA"/>
</dbReference>
<comment type="caution">
    <text evidence="2">The sequence shown here is derived from an EMBL/GenBank/DDBJ whole genome shotgun (WGS) entry which is preliminary data.</text>
</comment>
<feature type="signal peptide" evidence="1">
    <location>
        <begin position="1"/>
        <end position="18"/>
    </location>
</feature>